<dbReference type="RefSeq" id="WP_133754188.1">
    <property type="nucleotide sequence ID" value="NZ_SOAW01000001.1"/>
</dbReference>
<evidence type="ECO:0000313" key="3">
    <source>
        <dbReference type="EMBL" id="TDT33724.1"/>
    </source>
</evidence>
<proteinExistence type="inferred from homology"/>
<dbReference type="PRINTS" id="PR00081">
    <property type="entry name" value="GDHRDH"/>
</dbReference>
<name>A0A4R7J8W1_9ACTN</name>
<dbReference type="CDD" id="cd05233">
    <property type="entry name" value="SDR_c"/>
    <property type="match status" value="1"/>
</dbReference>
<dbReference type="Pfam" id="PF13561">
    <property type="entry name" value="adh_short_C2"/>
    <property type="match status" value="1"/>
</dbReference>
<dbReference type="PANTHER" id="PTHR43943:SF2">
    <property type="entry name" value="DEHYDROGENASE_REDUCTASE 4"/>
    <property type="match status" value="1"/>
</dbReference>
<dbReference type="FunFam" id="3.40.50.720:FF:000084">
    <property type="entry name" value="Short-chain dehydrogenase reductase"/>
    <property type="match status" value="1"/>
</dbReference>
<accession>A0A4R7J8W1</accession>
<dbReference type="InterPro" id="IPR002347">
    <property type="entry name" value="SDR_fam"/>
</dbReference>
<comment type="caution">
    <text evidence="3">The sequence shown here is derived from an EMBL/GenBank/DDBJ whole genome shotgun (WGS) entry which is preliminary data.</text>
</comment>
<keyword evidence="2" id="KW-0560">Oxidoreductase</keyword>
<evidence type="ECO:0000313" key="4">
    <source>
        <dbReference type="Proteomes" id="UP000295371"/>
    </source>
</evidence>
<dbReference type="Proteomes" id="UP000295371">
    <property type="component" value="Unassembled WGS sequence"/>
</dbReference>
<dbReference type="PANTHER" id="PTHR43943">
    <property type="entry name" value="DEHYDROGENASE/REDUCTASE (SDR FAMILY) MEMBER 4"/>
    <property type="match status" value="1"/>
</dbReference>
<keyword evidence="4" id="KW-1185">Reference proteome</keyword>
<dbReference type="OrthoDB" id="5290708at2"/>
<protein>
    <submittedName>
        <fullName evidence="3">3-oxoacyl-[acyl-carrier protein] reductase</fullName>
    </submittedName>
</protein>
<reference evidence="3 4" key="1">
    <citation type="submission" date="2019-03" db="EMBL/GenBank/DDBJ databases">
        <title>Genomic Encyclopedia of Archaeal and Bacterial Type Strains, Phase II (KMG-II): from individual species to whole genera.</title>
        <authorList>
            <person name="Goeker M."/>
        </authorList>
    </citation>
    <scope>NUCLEOTIDE SEQUENCE [LARGE SCALE GENOMIC DNA]</scope>
    <source>
        <strain evidence="3 4">DSM 24323</strain>
    </source>
</reference>
<evidence type="ECO:0000256" key="1">
    <source>
        <dbReference type="ARBA" id="ARBA00006484"/>
    </source>
</evidence>
<dbReference type="InterPro" id="IPR020904">
    <property type="entry name" value="Sc_DH/Rdtase_CS"/>
</dbReference>
<dbReference type="GO" id="GO:0016491">
    <property type="term" value="F:oxidoreductase activity"/>
    <property type="evidence" value="ECO:0007669"/>
    <property type="project" value="UniProtKB-KW"/>
</dbReference>
<dbReference type="InterPro" id="IPR036291">
    <property type="entry name" value="NAD(P)-bd_dom_sf"/>
</dbReference>
<dbReference type="EMBL" id="SOAW01000001">
    <property type="protein sequence ID" value="TDT33724.1"/>
    <property type="molecule type" value="Genomic_DNA"/>
</dbReference>
<comment type="similarity">
    <text evidence="1">Belongs to the short-chain dehydrogenases/reductases (SDR) family.</text>
</comment>
<evidence type="ECO:0000256" key="2">
    <source>
        <dbReference type="ARBA" id="ARBA00023002"/>
    </source>
</evidence>
<sequence>MQRFDGRVALVTGGSRGIGLGIASRLAAEGARVCITGRSEDSLAAAAREFSPEAVLTVAGKSQDPAHRAAVLDAIAERFGRLDVLVNNAGSNPVFGPVAELDPVAAAKILEINLLGTLAWSQQVVADARLGFAEHGAIVNISSVSSSVPSPGIGMYGISKAAIDHLTRTLAVELGPNVRVNAVAPAVVKTDFAKKLYEGREEQVSAAYPLKRLGEPADIAGPVAFLASDDAAWVTGQVLDVDGGLLVAGGTA</sequence>
<gene>
    <name evidence="3" type="ORF">CLV29_1352</name>
</gene>
<dbReference type="NCBIfam" id="NF005559">
    <property type="entry name" value="PRK07231.1"/>
    <property type="match status" value="1"/>
</dbReference>
<dbReference type="AlphaFoldDB" id="A0A4R7J8W1"/>
<dbReference type="SUPFAM" id="SSF51735">
    <property type="entry name" value="NAD(P)-binding Rossmann-fold domains"/>
    <property type="match status" value="1"/>
</dbReference>
<dbReference type="PROSITE" id="PS00061">
    <property type="entry name" value="ADH_SHORT"/>
    <property type="match status" value="1"/>
</dbReference>
<dbReference type="Gene3D" id="3.40.50.720">
    <property type="entry name" value="NAD(P)-binding Rossmann-like Domain"/>
    <property type="match status" value="1"/>
</dbReference>
<organism evidence="3 4">
    <name type="scientific">Naumannella halotolerans</name>
    <dbReference type="NCBI Taxonomy" id="993414"/>
    <lineage>
        <taxon>Bacteria</taxon>
        <taxon>Bacillati</taxon>
        <taxon>Actinomycetota</taxon>
        <taxon>Actinomycetes</taxon>
        <taxon>Propionibacteriales</taxon>
        <taxon>Propionibacteriaceae</taxon>
        <taxon>Naumannella</taxon>
    </lineage>
</organism>
<dbReference type="PRINTS" id="PR00080">
    <property type="entry name" value="SDRFAMILY"/>
</dbReference>